<keyword evidence="1" id="KW-1133">Transmembrane helix</keyword>
<organism evidence="2 3">
    <name type="scientific">Hexamita inflata</name>
    <dbReference type="NCBI Taxonomy" id="28002"/>
    <lineage>
        <taxon>Eukaryota</taxon>
        <taxon>Metamonada</taxon>
        <taxon>Diplomonadida</taxon>
        <taxon>Hexamitidae</taxon>
        <taxon>Hexamitinae</taxon>
        <taxon>Hexamita</taxon>
    </lineage>
</organism>
<dbReference type="Pfam" id="PF00071">
    <property type="entry name" value="Ras"/>
    <property type="match status" value="1"/>
</dbReference>
<keyword evidence="3" id="KW-1185">Reference proteome</keyword>
<evidence type="ECO:0000313" key="3">
    <source>
        <dbReference type="Proteomes" id="UP001642409"/>
    </source>
</evidence>
<name>A0ABP1HGA6_9EUKA</name>
<evidence type="ECO:0000313" key="2">
    <source>
        <dbReference type="EMBL" id="CAL5993858.1"/>
    </source>
</evidence>
<dbReference type="InterPro" id="IPR001806">
    <property type="entry name" value="Small_GTPase"/>
</dbReference>
<protein>
    <submittedName>
        <fullName evidence="2">Rab1a</fullName>
    </submittedName>
</protein>
<comment type="caution">
    <text evidence="2">The sequence shown here is derived from an EMBL/GenBank/DDBJ whole genome shotgun (WGS) entry which is preliminary data.</text>
</comment>
<dbReference type="EMBL" id="CAXDID020000031">
    <property type="protein sequence ID" value="CAL5993858.1"/>
    <property type="molecule type" value="Genomic_DNA"/>
</dbReference>
<dbReference type="PANTHER" id="PTHR47979">
    <property type="entry name" value="DRAB11-RELATED"/>
    <property type="match status" value="1"/>
</dbReference>
<gene>
    <name evidence="2" type="ORF">HINF_LOCUS13265</name>
</gene>
<dbReference type="PROSITE" id="PS51419">
    <property type="entry name" value="RAB"/>
    <property type="match status" value="1"/>
</dbReference>
<dbReference type="SUPFAM" id="SSF52540">
    <property type="entry name" value="P-loop containing nucleoside triphosphate hydrolases"/>
    <property type="match status" value="1"/>
</dbReference>
<accession>A0ABP1HGA6</accession>
<dbReference type="SMART" id="SM00173">
    <property type="entry name" value="RAS"/>
    <property type="match status" value="1"/>
</dbReference>
<dbReference type="SMART" id="SM00175">
    <property type="entry name" value="RAB"/>
    <property type="match status" value="1"/>
</dbReference>
<dbReference type="InterPro" id="IPR050209">
    <property type="entry name" value="Rab_GTPases_membrane_traffic"/>
</dbReference>
<keyword evidence="1" id="KW-0812">Transmembrane</keyword>
<dbReference type="Proteomes" id="UP001642409">
    <property type="component" value="Unassembled WGS sequence"/>
</dbReference>
<keyword evidence="1" id="KW-0472">Membrane</keyword>
<dbReference type="Gene3D" id="3.40.50.300">
    <property type="entry name" value="P-loop containing nucleotide triphosphate hydrolases"/>
    <property type="match status" value="1"/>
</dbReference>
<sequence length="219" mass="26013">MKKHQQLTQQNQMIRYHKLYSFVKIIYIYIYIYIYIFTPDIIKNENILIRIVIVGGRQVGKSFISNQLLQRDSDLSRAGVEFGIRHYNHKNQRLKLQIWDFFTQYDKINIFYSRVHAVIVVFDVNNQQSFEKCKTLIEEIKHRQILHQTNQILNDKIIIIGNKATPDRVVSSDEAQEFSQLQNLMYTEISYEAGNIQHAAIDELLVRIINLIFNHPQTK</sequence>
<reference evidence="2 3" key="1">
    <citation type="submission" date="2024-07" db="EMBL/GenBank/DDBJ databases">
        <authorList>
            <person name="Akdeniz Z."/>
        </authorList>
    </citation>
    <scope>NUCLEOTIDE SEQUENCE [LARGE SCALE GENOMIC DNA]</scope>
</reference>
<proteinExistence type="predicted"/>
<feature type="transmembrane region" description="Helical" evidence="1">
    <location>
        <begin position="21"/>
        <end position="38"/>
    </location>
</feature>
<dbReference type="InterPro" id="IPR027417">
    <property type="entry name" value="P-loop_NTPase"/>
</dbReference>
<evidence type="ECO:0000256" key="1">
    <source>
        <dbReference type="SAM" id="Phobius"/>
    </source>
</evidence>